<reference evidence="4" key="1">
    <citation type="journal article" date="2019" name="Int. J. Syst. Evol. Microbiol.">
        <title>The Global Catalogue of Microorganisms (GCM) 10K type strain sequencing project: providing services to taxonomists for standard genome sequencing and annotation.</title>
        <authorList>
            <consortium name="The Broad Institute Genomics Platform"/>
            <consortium name="The Broad Institute Genome Sequencing Center for Infectious Disease"/>
            <person name="Wu L."/>
            <person name="Ma J."/>
        </authorList>
    </citation>
    <scope>NUCLEOTIDE SEQUENCE [LARGE SCALE GENOMIC DNA]</scope>
    <source>
        <strain evidence="4">JCM 9371</strain>
    </source>
</reference>
<keyword evidence="1" id="KW-0812">Transmembrane</keyword>
<protein>
    <recommendedName>
        <fullName evidence="2">DUF8175 domain-containing protein</fullName>
    </recommendedName>
</protein>
<proteinExistence type="predicted"/>
<evidence type="ECO:0000313" key="4">
    <source>
        <dbReference type="Proteomes" id="UP001597063"/>
    </source>
</evidence>
<accession>A0ABW2Y3U5</accession>
<dbReference type="EMBL" id="JBHTGP010000025">
    <property type="protein sequence ID" value="MFD0690941.1"/>
    <property type="molecule type" value="Genomic_DNA"/>
</dbReference>
<dbReference type="Proteomes" id="UP001597063">
    <property type="component" value="Unassembled WGS sequence"/>
</dbReference>
<name>A0ABW2Y3U5_9ACTN</name>
<comment type="caution">
    <text evidence="3">The sequence shown here is derived from an EMBL/GenBank/DDBJ whole genome shotgun (WGS) entry which is preliminary data.</text>
</comment>
<feature type="domain" description="DUF8175" evidence="2">
    <location>
        <begin position="42"/>
        <end position="247"/>
    </location>
</feature>
<keyword evidence="1" id="KW-1133">Transmembrane helix</keyword>
<dbReference type="RefSeq" id="WP_131758001.1">
    <property type="nucleotide sequence ID" value="NZ_CAACUY010000042.1"/>
</dbReference>
<gene>
    <name evidence="3" type="ORF">ACFQZM_41070</name>
</gene>
<sequence>MNQPPGYVHGRAPAAGWRRVGLTAITAAIAGGVLVGLTMHSTRPAAPAAPENPSAEGHRLVHDEPLWTSPHVSFAELSWSDYHGVSLPRSVQDGPRDMGGELAAGFSRTARGALLAALHIAVRANAQWGPRVFEPTIQRQVTGPDAATLLASTRTLYVGQRERARVAYGTALGRAYSVLEGFRWLGYSPEVASLDLVSAGPGDSDATVRAVTRIQLQWRDGDWRVVAPPGGTWGGSAASVDSLDGYLRFPDGSG</sequence>
<feature type="transmembrane region" description="Helical" evidence="1">
    <location>
        <begin position="20"/>
        <end position="39"/>
    </location>
</feature>
<keyword evidence="4" id="KW-1185">Reference proteome</keyword>
<dbReference type="Pfam" id="PF26526">
    <property type="entry name" value="DUF8175"/>
    <property type="match status" value="1"/>
</dbReference>
<organism evidence="3 4">
    <name type="scientific">Actinomadura fibrosa</name>
    <dbReference type="NCBI Taxonomy" id="111802"/>
    <lineage>
        <taxon>Bacteria</taxon>
        <taxon>Bacillati</taxon>
        <taxon>Actinomycetota</taxon>
        <taxon>Actinomycetes</taxon>
        <taxon>Streptosporangiales</taxon>
        <taxon>Thermomonosporaceae</taxon>
        <taxon>Actinomadura</taxon>
    </lineage>
</organism>
<evidence type="ECO:0000256" key="1">
    <source>
        <dbReference type="SAM" id="Phobius"/>
    </source>
</evidence>
<keyword evidence="1" id="KW-0472">Membrane</keyword>
<evidence type="ECO:0000259" key="2">
    <source>
        <dbReference type="Pfam" id="PF26526"/>
    </source>
</evidence>
<dbReference type="InterPro" id="IPR058488">
    <property type="entry name" value="DUF8175"/>
</dbReference>
<evidence type="ECO:0000313" key="3">
    <source>
        <dbReference type="EMBL" id="MFD0690941.1"/>
    </source>
</evidence>